<dbReference type="InterPro" id="IPR036974">
    <property type="entry name" value="PUA_sf"/>
</dbReference>
<keyword evidence="4 5" id="KW-0413">Isomerase</keyword>
<organism evidence="9 10">
    <name type="scientific">Laribacter hongkongensis</name>
    <dbReference type="NCBI Taxonomy" id="168471"/>
    <lineage>
        <taxon>Bacteria</taxon>
        <taxon>Pseudomonadati</taxon>
        <taxon>Pseudomonadota</taxon>
        <taxon>Betaproteobacteria</taxon>
        <taxon>Neisseriales</taxon>
        <taxon>Aquaspirillaceae</taxon>
        <taxon>Laribacter</taxon>
    </lineage>
</organism>
<comment type="catalytic activity">
    <reaction evidence="1 5">
        <text>uridine(55) in tRNA = pseudouridine(55) in tRNA</text>
        <dbReference type="Rhea" id="RHEA:42532"/>
        <dbReference type="Rhea" id="RHEA-COMP:10101"/>
        <dbReference type="Rhea" id="RHEA-COMP:10102"/>
        <dbReference type="ChEBI" id="CHEBI:65314"/>
        <dbReference type="ChEBI" id="CHEBI:65315"/>
        <dbReference type="EC" id="5.4.99.25"/>
    </reaction>
</comment>
<dbReference type="Gene3D" id="2.30.130.10">
    <property type="entry name" value="PUA domain"/>
    <property type="match status" value="1"/>
</dbReference>
<dbReference type="EMBL" id="CP022115">
    <property type="protein sequence ID" value="ASJ24846.1"/>
    <property type="molecule type" value="Genomic_DNA"/>
</dbReference>
<sequence length="315" mass="34889">MAQQKPRIERRPLDGVLLLDKPCGMTSNTALQRARWMFRAQKGGHTGVLDPLATGLLPLCFGEATKFSAFLLDADKGYRATLRFGAVSSTLDREGEITPVAPPAFDREQLEAVIRDFMGVIDQVPPMYSALKFQGKALYEYARAGVEIERKVRQVTIHRIDLLAFDGETAVMDVACSKGTYIRTLAADIGERLGCGAYLTDLRRTTTAGFRLEQTVTLEQLEALDESGRDGLLLPADILVSHLPRVVVDEADFHRMTHGQPAAVDPEKAVQRDEKAATISRLRLYAEDGRFFGLGEIRADGRLWPDRMLAKAREG</sequence>
<dbReference type="GO" id="GO:0003723">
    <property type="term" value="F:RNA binding"/>
    <property type="evidence" value="ECO:0007669"/>
    <property type="project" value="InterPro"/>
</dbReference>
<dbReference type="NCBIfam" id="TIGR00431">
    <property type="entry name" value="TruB"/>
    <property type="match status" value="1"/>
</dbReference>
<comment type="similarity">
    <text evidence="2 5">Belongs to the pseudouridine synthase TruB family. Type 1 subfamily.</text>
</comment>
<evidence type="ECO:0000256" key="1">
    <source>
        <dbReference type="ARBA" id="ARBA00000385"/>
    </source>
</evidence>
<feature type="domain" description="tRNA pseudouridylate synthase B C-terminal" evidence="8">
    <location>
        <begin position="183"/>
        <end position="240"/>
    </location>
</feature>
<comment type="function">
    <text evidence="5">Responsible for synthesis of pseudouridine from uracil-55 in the psi GC loop of transfer RNAs.</text>
</comment>
<dbReference type="HAMAP" id="MF_01080">
    <property type="entry name" value="TruB_bact"/>
    <property type="match status" value="1"/>
</dbReference>
<dbReference type="AlphaFoldDB" id="A0A248LKE3"/>
<keyword evidence="3 5" id="KW-0819">tRNA processing</keyword>
<evidence type="ECO:0000256" key="2">
    <source>
        <dbReference type="ARBA" id="ARBA00005642"/>
    </source>
</evidence>
<reference evidence="10" key="1">
    <citation type="submission" date="2017-06" db="EMBL/GenBank/DDBJ databases">
        <title>Whole genome sequence of Laribacter hongkongensis LHGZ1.</title>
        <authorList>
            <person name="Chen D."/>
            <person name="Wu H."/>
            <person name="Chen J."/>
        </authorList>
    </citation>
    <scope>NUCLEOTIDE SEQUENCE [LARGE SCALE GENOMIC DNA]</scope>
    <source>
        <strain evidence="10">LHGZ1</strain>
    </source>
</reference>
<dbReference type="FunFam" id="3.30.2350.10:FF:000011">
    <property type="entry name" value="tRNA pseudouridine synthase B"/>
    <property type="match status" value="1"/>
</dbReference>
<gene>
    <name evidence="5" type="primary">truB</name>
    <name evidence="9" type="ORF">LHGZ1_2015</name>
</gene>
<dbReference type="Gene3D" id="3.30.2350.10">
    <property type="entry name" value="Pseudouridine synthase"/>
    <property type="match status" value="1"/>
</dbReference>
<evidence type="ECO:0000256" key="5">
    <source>
        <dbReference type="HAMAP-Rule" id="MF_01080"/>
    </source>
</evidence>
<evidence type="ECO:0000313" key="10">
    <source>
        <dbReference type="Proteomes" id="UP000197424"/>
    </source>
</evidence>
<dbReference type="Pfam" id="PF16198">
    <property type="entry name" value="TruB_C_2"/>
    <property type="match status" value="1"/>
</dbReference>
<dbReference type="InterPro" id="IPR015240">
    <property type="entry name" value="tRNA_sdUridine_synth_fam1_C"/>
</dbReference>
<dbReference type="EC" id="5.4.99.25" evidence="5"/>
<evidence type="ECO:0000256" key="3">
    <source>
        <dbReference type="ARBA" id="ARBA00022694"/>
    </source>
</evidence>
<accession>A0A248LKE3</accession>
<evidence type="ECO:0000313" key="9">
    <source>
        <dbReference type="EMBL" id="ASJ24846.1"/>
    </source>
</evidence>
<evidence type="ECO:0000259" key="8">
    <source>
        <dbReference type="Pfam" id="PF16198"/>
    </source>
</evidence>
<feature type="active site" description="Nucleophile" evidence="5">
    <location>
        <position position="50"/>
    </location>
</feature>
<dbReference type="CDD" id="cd21152">
    <property type="entry name" value="PUA_TruB_bacterial"/>
    <property type="match status" value="1"/>
</dbReference>
<dbReference type="SUPFAM" id="SSF55120">
    <property type="entry name" value="Pseudouridine synthase"/>
    <property type="match status" value="1"/>
</dbReference>
<name>A0A248LKE3_9NEIS</name>
<dbReference type="InterPro" id="IPR014780">
    <property type="entry name" value="tRNA_psdUridine_synth_TruB"/>
</dbReference>
<protein>
    <recommendedName>
        <fullName evidence="5">tRNA pseudouridine synthase B</fullName>
        <ecNumber evidence="5">5.4.99.25</ecNumber>
    </recommendedName>
    <alternativeName>
        <fullName evidence="5">tRNA pseudouridine(55) synthase</fullName>
        <shortName evidence="5">Psi55 synthase</shortName>
    </alternativeName>
    <alternativeName>
        <fullName evidence="5">tRNA pseudouridylate synthase</fullName>
    </alternativeName>
    <alternativeName>
        <fullName evidence="5">tRNA-uridine isomerase</fullName>
    </alternativeName>
</protein>
<dbReference type="OrthoDB" id="9802309at2"/>
<dbReference type="Proteomes" id="UP000197424">
    <property type="component" value="Chromosome"/>
</dbReference>
<dbReference type="Pfam" id="PF01509">
    <property type="entry name" value="TruB_N"/>
    <property type="match status" value="1"/>
</dbReference>
<dbReference type="PANTHER" id="PTHR13767">
    <property type="entry name" value="TRNA-PSEUDOURIDINE SYNTHASE"/>
    <property type="match status" value="1"/>
</dbReference>
<evidence type="ECO:0000259" key="6">
    <source>
        <dbReference type="Pfam" id="PF01509"/>
    </source>
</evidence>
<dbReference type="InterPro" id="IPR032819">
    <property type="entry name" value="TruB_C"/>
</dbReference>
<evidence type="ECO:0000259" key="7">
    <source>
        <dbReference type="Pfam" id="PF09157"/>
    </source>
</evidence>
<dbReference type="PANTHER" id="PTHR13767:SF2">
    <property type="entry name" value="PSEUDOURIDYLATE SYNTHASE TRUB1"/>
    <property type="match status" value="1"/>
</dbReference>
<feature type="domain" description="Pseudouridine synthase II N-terminal" evidence="6">
    <location>
        <begin position="35"/>
        <end position="182"/>
    </location>
</feature>
<dbReference type="InterPro" id="IPR002501">
    <property type="entry name" value="PsdUridine_synth_N"/>
</dbReference>
<proteinExistence type="inferred from homology"/>
<dbReference type="CDD" id="cd02573">
    <property type="entry name" value="PseudoU_synth_EcTruB"/>
    <property type="match status" value="1"/>
</dbReference>
<feature type="domain" description="tRNA pseudouridine synthase II TruB subfamily 1 C-terminal" evidence="7">
    <location>
        <begin position="244"/>
        <end position="309"/>
    </location>
</feature>
<dbReference type="GO" id="GO:0031119">
    <property type="term" value="P:tRNA pseudouridine synthesis"/>
    <property type="evidence" value="ECO:0007669"/>
    <property type="project" value="UniProtKB-UniRule"/>
</dbReference>
<evidence type="ECO:0000256" key="4">
    <source>
        <dbReference type="ARBA" id="ARBA00023235"/>
    </source>
</evidence>
<dbReference type="GO" id="GO:0160148">
    <property type="term" value="F:tRNA pseudouridine(55) synthase activity"/>
    <property type="evidence" value="ECO:0007669"/>
    <property type="project" value="UniProtKB-EC"/>
</dbReference>
<dbReference type="InterPro" id="IPR020103">
    <property type="entry name" value="PsdUridine_synth_cat_dom_sf"/>
</dbReference>
<dbReference type="GO" id="GO:1990481">
    <property type="term" value="P:mRNA pseudouridine synthesis"/>
    <property type="evidence" value="ECO:0007669"/>
    <property type="project" value="TreeGrafter"/>
</dbReference>
<dbReference type="InterPro" id="IPR015947">
    <property type="entry name" value="PUA-like_sf"/>
</dbReference>
<dbReference type="Pfam" id="PF09157">
    <property type="entry name" value="TruB-C_2"/>
    <property type="match status" value="1"/>
</dbReference>
<dbReference type="SUPFAM" id="SSF88697">
    <property type="entry name" value="PUA domain-like"/>
    <property type="match status" value="1"/>
</dbReference>
<dbReference type="RefSeq" id="WP_088860965.1">
    <property type="nucleotide sequence ID" value="NZ_CP022115.1"/>
</dbReference>